<feature type="signal peptide" evidence="4">
    <location>
        <begin position="1"/>
        <end position="17"/>
    </location>
</feature>
<dbReference type="SMART" id="SM00935">
    <property type="entry name" value="OmpH"/>
    <property type="match status" value="1"/>
</dbReference>
<dbReference type="SUPFAM" id="SSF111384">
    <property type="entry name" value="OmpH-like"/>
    <property type="match status" value="1"/>
</dbReference>
<dbReference type="PANTHER" id="PTHR35089:SF1">
    <property type="entry name" value="CHAPERONE PROTEIN SKP"/>
    <property type="match status" value="1"/>
</dbReference>
<dbReference type="GO" id="GO:0051082">
    <property type="term" value="F:unfolded protein binding"/>
    <property type="evidence" value="ECO:0007669"/>
    <property type="project" value="InterPro"/>
</dbReference>
<evidence type="ECO:0000256" key="4">
    <source>
        <dbReference type="SAM" id="SignalP"/>
    </source>
</evidence>
<dbReference type="EMBL" id="JAFREP010000047">
    <property type="protein sequence ID" value="MBO1323033.1"/>
    <property type="molecule type" value="Genomic_DNA"/>
</dbReference>
<dbReference type="InterPro" id="IPR005632">
    <property type="entry name" value="Chaperone_Skp"/>
</dbReference>
<sequence length="179" mass="19827">MKLLSGISMVLAVAALALVLLDRATPAAAPAVKIGFVRTGYAMDHLNLTKEARETFQKEQAMVNENLKQMEADLAAKHETFLKEQEALQRDARLNRIKELSKLEEELNQYRANASVELGKKERAIMGPVFEVVNSRIAAFARQEGYTMIWGTLSEGNILYGDPGHDITEAVVTALNEQP</sequence>
<dbReference type="AlphaFoldDB" id="A0A8J7QS36"/>
<dbReference type="InterPro" id="IPR024930">
    <property type="entry name" value="Skp_dom_sf"/>
</dbReference>
<comment type="caution">
    <text evidence="5">The sequence shown here is derived from an EMBL/GenBank/DDBJ whole genome shotgun (WGS) entry which is preliminary data.</text>
</comment>
<evidence type="ECO:0000313" key="5">
    <source>
        <dbReference type="EMBL" id="MBO1323033.1"/>
    </source>
</evidence>
<feature type="coiled-coil region" evidence="3">
    <location>
        <begin position="53"/>
        <end position="120"/>
    </location>
</feature>
<name>A0A8J7QS36_9BACT</name>
<proteinExistence type="inferred from homology"/>
<gene>
    <name evidence="5" type="ORF">J3U88_31495</name>
</gene>
<organism evidence="5 6">
    <name type="scientific">Acanthopleuribacter pedis</name>
    <dbReference type="NCBI Taxonomy" id="442870"/>
    <lineage>
        <taxon>Bacteria</taxon>
        <taxon>Pseudomonadati</taxon>
        <taxon>Acidobacteriota</taxon>
        <taxon>Holophagae</taxon>
        <taxon>Acanthopleuribacterales</taxon>
        <taxon>Acanthopleuribacteraceae</taxon>
        <taxon>Acanthopleuribacter</taxon>
    </lineage>
</organism>
<keyword evidence="3" id="KW-0175">Coiled coil</keyword>
<evidence type="ECO:0000256" key="1">
    <source>
        <dbReference type="ARBA" id="ARBA00009091"/>
    </source>
</evidence>
<dbReference type="Pfam" id="PF03938">
    <property type="entry name" value="OmpH"/>
    <property type="match status" value="1"/>
</dbReference>
<dbReference type="RefSeq" id="WP_207863005.1">
    <property type="nucleotide sequence ID" value="NZ_JAFREP010000047.1"/>
</dbReference>
<dbReference type="GO" id="GO:0050821">
    <property type="term" value="P:protein stabilization"/>
    <property type="evidence" value="ECO:0007669"/>
    <property type="project" value="TreeGrafter"/>
</dbReference>
<evidence type="ECO:0000256" key="3">
    <source>
        <dbReference type="SAM" id="Coils"/>
    </source>
</evidence>
<comment type="similarity">
    <text evidence="1">Belongs to the Skp family.</text>
</comment>
<feature type="chain" id="PRO_5035209734" evidence="4">
    <location>
        <begin position="18"/>
        <end position="179"/>
    </location>
</feature>
<evidence type="ECO:0000313" key="6">
    <source>
        <dbReference type="Proteomes" id="UP000664417"/>
    </source>
</evidence>
<dbReference type="PANTHER" id="PTHR35089">
    <property type="entry name" value="CHAPERONE PROTEIN SKP"/>
    <property type="match status" value="1"/>
</dbReference>
<accession>A0A8J7QS36</accession>
<dbReference type="GO" id="GO:0005829">
    <property type="term" value="C:cytosol"/>
    <property type="evidence" value="ECO:0007669"/>
    <property type="project" value="TreeGrafter"/>
</dbReference>
<dbReference type="Proteomes" id="UP000664417">
    <property type="component" value="Unassembled WGS sequence"/>
</dbReference>
<keyword evidence="6" id="KW-1185">Reference proteome</keyword>
<evidence type="ECO:0000256" key="2">
    <source>
        <dbReference type="ARBA" id="ARBA00022729"/>
    </source>
</evidence>
<protein>
    <submittedName>
        <fullName evidence="5">OmpH family outer membrane protein</fullName>
    </submittedName>
</protein>
<dbReference type="Gene3D" id="3.30.910.20">
    <property type="entry name" value="Skp domain"/>
    <property type="match status" value="1"/>
</dbReference>
<keyword evidence="2 4" id="KW-0732">Signal</keyword>
<reference evidence="5" key="1">
    <citation type="submission" date="2021-03" db="EMBL/GenBank/DDBJ databases">
        <authorList>
            <person name="Wang G."/>
        </authorList>
    </citation>
    <scope>NUCLEOTIDE SEQUENCE</scope>
    <source>
        <strain evidence="5">KCTC 12899</strain>
    </source>
</reference>